<comment type="caution">
    <text evidence="1">The sequence shown here is derived from an EMBL/GenBank/DDBJ whole genome shotgun (WGS) entry which is preliminary data.</text>
</comment>
<organism evidence="1 2">
    <name type="scientific">Adineta steineri</name>
    <dbReference type="NCBI Taxonomy" id="433720"/>
    <lineage>
        <taxon>Eukaryota</taxon>
        <taxon>Metazoa</taxon>
        <taxon>Spiralia</taxon>
        <taxon>Gnathifera</taxon>
        <taxon>Rotifera</taxon>
        <taxon>Eurotatoria</taxon>
        <taxon>Bdelloidea</taxon>
        <taxon>Adinetida</taxon>
        <taxon>Adinetidae</taxon>
        <taxon>Adineta</taxon>
    </lineage>
</organism>
<dbReference type="Proteomes" id="UP000663868">
    <property type="component" value="Unassembled WGS sequence"/>
</dbReference>
<sequence length="125" mass="14665">MCRKSNIMLIDAKDLLDSDTRTKMIEMSISQPIVHFILTQKIDLNIDNNHASCYWNNFPIKKRRTKNKIQDNIIKTNIKLSVVALASITIFEILQKSVDFDFLDYCNKEQFQQLIEDIIRNGKLM</sequence>
<dbReference type="EMBL" id="CAJOBB010001576">
    <property type="protein sequence ID" value="CAF3876005.1"/>
    <property type="molecule type" value="Genomic_DNA"/>
</dbReference>
<protein>
    <submittedName>
        <fullName evidence="1">Uncharacterized protein</fullName>
    </submittedName>
</protein>
<accession>A0A819FXZ5</accession>
<name>A0A819FXZ5_9BILA</name>
<evidence type="ECO:0000313" key="1">
    <source>
        <dbReference type="EMBL" id="CAF3876005.1"/>
    </source>
</evidence>
<reference evidence="1" key="1">
    <citation type="submission" date="2021-02" db="EMBL/GenBank/DDBJ databases">
        <authorList>
            <person name="Nowell W R."/>
        </authorList>
    </citation>
    <scope>NUCLEOTIDE SEQUENCE</scope>
</reference>
<proteinExistence type="predicted"/>
<gene>
    <name evidence="1" type="ORF">KXQ929_LOCUS21486</name>
</gene>
<evidence type="ECO:0000313" key="2">
    <source>
        <dbReference type="Proteomes" id="UP000663868"/>
    </source>
</evidence>
<dbReference type="AlphaFoldDB" id="A0A819FXZ5"/>